<comment type="caution">
    <text evidence="1">The sequence shown here is derived from an EMBL/GenBank/DDBJ whole genome shotgun (WGS) entry which is preliminary data.</text>
</comment>
<evidence type="ECO:0000313" key="1">
    <source>
        <dbReference type="EMBL" id="KKK65366.1"/>
    </source>
</evidence>
<proteinExistence type="predicted"/>
<organism evidence="1">
    <name type="scientific">marine sediment metagenome</name>
    <dbReference type="NCBI Taxonomy" id="412755"/>
    <lineage>
        <taxon>unclassified sequences</taxon>
        <taxon>metagenomes</taxon>
        <taxon>ecological metagenomes</taxon>
    </lineage>
</organism>
<dbReference type="EMBL" id="LAZR01060591">
    <property type="protein sequence ID" value="KKK65366.1"/>
    <property type="molecule type" value="Genomic_DNA"/>
</dbReference>
<feature type="non-terminal residue" evidence="1">
    <location>
        <position position="43"/>
    </location>
</feature>
<gene>
    <name evidence="1" type="ORF">LCGC14_2974850</name>
</gene>
<protein>
    <submittedName>
        <fullName evidence="1">Uncharacterized protein</fullName>
    </submittedName>
</protein>
<accession>A0A0F8ZZM4</accession>
<reference evidence="1" key="1">
    <citation type="journal article" date="2015" name="Nature">
        <title>Complex archaea that bridge the gap between prokaryotes and eukaryotes.</title>
        <authorList>
            <person name="Spang A."/>
            <person name="Saw J.H."/>
            <person name="Jorgensen S.L."/>
            <person name="Zaremba-Niedzwiedzka K."/>
            <person name="Martijn J."/>
            <person name="Lind A.E."/>
            <person name="van Eijk R."/>
            <person name="Schleper C."/>
            <person name="Guy L."/>
            <person name="Ettema T.J."/>
        </authorList>
    </citation>
    <scope>NUCLEOTIDE SEQUENCE</scope>
</reference>
<sequence length="43" mass="5090">MVQGDEQEDKLRPLLNFLFPLMLYERSGRIYQTLINQGIHPSK</sequence>
<name>A0A0F8ZZM4_9ZZZZ</name>
<dbReference type="AlphaFoldDB" id="A0A0F8ZZM4"/>